<organism evidence="1 2">
    <name type="scientific">Neobacillus niacini</name>
    <dbReference type="NCBI Taxonomy" id="86668"/>
    <lineage>
        <taxon>Bacteria</taxon>
        <taxon>Bacillati</taxon>
        <taxon>Bacillota</taxon>
        <taxon>Bacilli</taxon>
        <taxon>Bacillales</taxon>
        <taxon>Bacillaceae</taxon>
        <taxon>Neobacillus</taxon>
    </lineage>
</organism>
<gene>
    <name evidence="1" type="ORF">F4694_004071</name>
</gene>
<name>A0A852THS9_9BACI</name>
<dbReference type="Pfam" id="PF05135">
    <property type="entry name" value="Phage_connect_1"/>
    <property type="match status" value="1"/>
</dbReference>
<dbReference type="InterPro" id="IPR021146">
    <property type="entry name" value="Phage_gp6-like_head-tail"/>
</dbReference>
<sequence>MPAELSFVTESVVVAKYNQLGSEGYSSESIEGLAITYHDDVFRLYMPYLDQYSDTRGANRLRML</sequence>
<protein>
    <submittedName>
        <fullName evidence="1">Uncharacterized protein</fullName>
    </submittedName>
</protein>
<comment type="caution">
    <text evidence="1">The sequence shown here is derived from an EMBL/GenBank/DDBJ whole genome shotgun (WGS) entry which is preliminary data.</text>
</comment>
<evidence type="ECO:0000313" key="2">
    <source>
        <dbReference type="Proteomes" id="UP000548423"/>
    </source>
</evidence>
<dbReference type="EMBL" id="JACCBX010000008">
    <property type="protein sequence ID" value="NYE07286.1"/>
    <property type="molecule type" value="Genomic_DNA"/>
</dbReference>
<accession>A0A852THS9</accession>
<evidence type="ECO:0000313" key="1">
    <source>
        <dbReference type="EMBL" id="NYE07286.1"/>
    </source>
</evidence>
<reference evidence="2" key="2">
    <citation type="submission" date="2020-08" db="EMBL/GenBank/DDBJ databases">
        <title>The Agave Microbiome: Exploring the role of microbial communities in plant adaptations to desert environments.</title>
        <authorList>
            <person name="Partida-Martinez L.P."/>
        </authorList>
    </citation>
    <scope>NUCLEOTIDE SEQUENCE [LARGE SCALE GENOMIC DNA]</scope>
    <source>
        <strain evidence="2">AT2.8</strain>
    </source>
</reference>
<dbReference type="AlphaFoldDB" id="A0A852THS9"/>
<proteinExistence type="predicted"/>
<reference evidence="2" key="1">
    <citation type="submission" date="2020-07" db="EMBL/GenBank/DDBJ databases">
        <authorList>
            <person name="Partida-Martinez L."/>
            <person name="Huntemann M."/>
            <person name="Clum A."/>
            <person name="Wang J."/>
            <person name="Palaniappan K."/>
            <person name="Ritter S."/>
            <person name="Chen I.-M."/>
            <person name="Stamatis D."/>
            <person name="Reddy T."/>
            <person name="O'Malley R."/>
            <person name="Daum C."/>
            <person name="Shapiro N."/>
            <person name="Ivanova N."/>
            <person name="Kyrpides N."/>
            <person name="Woyke T."/>
        </authorList>
    </citation>
    <scope>NUCLEOTIDE SEQUENCE [LARGE SCALE GENOMIC DNA]</scope>
    <source>
        <strain evidence="2">AT2.8</strain>
    </source>
</reference>
<dbReference type="Proteomes" id="UP000548423">
    <property type="component" value="Unassembled WGS sequence"/>
</dbReference>